<dbReference type="Pfam" id="PF00581">
    <property type="entry name" value="Rhodanese"/>
    <property type="match status" value="1"/>
</dbReference>
<dbReference type="InterPro" id="IPR001763">
    <property type="entry name" value="Rhodanese-like_dom"/>
</dbReference>
<organism evidence="2">
    <name type="scientific">hydrothermal vent metagenome</name>
    <dbReference type="NCBI Taxonomy" id="652676"/>
    <lineage>
        <taxon>unclassified sequences</taxon>
        <taxon>metagenomes</taxon>
        <taxon>ecological metagenomes</taxon>
    </lineage>
</organism>
<protein>
    <recommendedName>
        <fullName evidence="1">Rhodanese domain-containing protein</fullName>
    </recommendedName>
</protein>
<accession>A0A1W1BIP5</accession>
<proteinExistence type="predicted"/>
<dbReference type="InterPro" id="IPR036873">
    <property type="entry name" value="Rhodanese-like_dom_sf"/>
</dbReference>
<dbReference type="EMBL" id="FPHP01000022">
    <property type="protein sequence ID" value="SFV75221.1"/>
    <property type="molecule type" value="Genomic_DNA"/>
</dbReference>
<evidence type="ECO:0000259" key="1">
    <source>
        <dbReference type="PROSITE" id="PS50206"/>
    </source>
</evidence>
<name>A0A1W1BIP5_9ZZZZ</name>
<sequence length="121" mass="13898">MDKMVREFTLADIPKMKIDAQDFIELYNENKAMLLDARMPVETALWGVKFAKEIPYNELPDRLDELPKDKIIVCVCPQEYRANMAKEYLRFKGFEAKTLNGGLFALMDALKGGQAKNINVH</sequence>
<evidence type="ECO:0000313" key="3">
    <source>
        <dbReference type="EMBL" id="SFV75221.1"/>
    </source>
</evidence>
<dbReference type="PANTHER" id="PTHR43031:SF1">
    <property type="entry name" value="PYRIDINE NUCLEOTIDE-DISULPHIDE OXIDOREDUCTASE"/>
    <property type="match status" value="1"/>
</dbReference>
<dbReference type="EMBL" id="FPHB01000022">
    <property type="protein sequence ID" value="SFV53378.1"/>
    <property type="molecule type" value="Genomic_DNA"/>
</dbReference>
<gene>
    <name evidence="3" type="ORF">MNB_SM-3-268</name>
    <name evidence="2" type="ORF">MNB_SM-7-913</name>
</gene>
<reference evidence="2" key="1">
    <citation type="submission" date="2016-10" db="EMBL/GenBank/DDBJ databases">
        <authorList>
            <person name="de Groot N.N."/>
        </authorList>
    </citation>
    <scope>NUCLEOTIDE SEQUENCE</scope>
</reference>
<feature type="domain" description="Rhodanese" evidence="1">
    <location>
        <begin position="28"/>
        <end position="111"/>
    </location>
</feature>
<dbReference type="CDD" id="cd00158">
    <property type="entry name" value="RHOD"/>
    <property type="match status" value="1"/>
</dbReference>
<dbReference type="Gene3D" id="3.40.250.10">
    <property type="entry name" value="Rhodanese-like domain"/>
    <property type="match status" value="1"/>
</dbReference>
<dbReference type="PANTHER" id="PTHR43031">
    <property type="entry name" value="FAD-DEPENDENT OXIDOREDUCTASE"/>
    <property type="match status" value="1"/>
</dbReference>
<dbReference type="SMART" id="SM00450">
    <property type="entry name" value="RHOD"/>
    <property type="match status" value="1"/>
</dbReference>
<dbReference type="AlphaFoldDB" id="A0A1W1BIP5"/>
<dbReference type="PROSITE" id="PS50206">
    <property type="entry name" value="RHODANESE_3"/>
    <property type="match status" value="1"/>
</dbReference>
<dbReference type="InterPro" id="IPR050229">
    <property type="entry name" value="GlpE_sulfurtransferase"/>
</dbReference>
<evidence type="ECO:0000313" key="2">
    <source>
        <dbReference type="EMBL" id="SFV53378.1"/>
    </source>
</evidence>
<dbReference type="SUPFAM" id="SSF52821">
    <property type="entry name" value="Rhodanese/Cell cycle control phosphatase"/>
    <property type="match status" value="1"/>
</dbReference>